<dbReference type="AlphaFoldDB" id="A0A840CYV0"/>
<dbReference type="EMBL" id="JACIER010000014">
    <property type="protein sequence ID" value="MBB4045307.1"/>
    <property type="molecule type" value="Genomic_DNA"/>
</dbReference>
<organism evidence="1 2">
    <name type="scientific">Bacteroides reticulotermitis</name>
    <dbReference type="NCBI Taxonomy" id="1133319"/>
    <lineage>
        <taxon>Bacteria</taxon>
        <taxon>Pseudomonadati</taxon>
        <taxon>Bacteroidota</taxon>
        <taxon>Bacteroidia</taxon>
        <taxon>Bacteroidales</taxon>
        <taxon>Bacteroidaceae</taxon>
        <taxon>Bacteroides</taxon>
    </lineage>
</organism>
<proteinExistence type="predicted"/>
<dbReference type="Proteomes" id="UP000560658">
    <property type="component" value="Unassembled WGS sequence"/>
</dbReference>
<keyword evidence="2" id="KW-1185">Reference proteome</keyword>
<dbReference type="PROSITE" id="PS51257">
    <property type="entry name" value="PROKAR_LIPOPROTEIN"/>
    <property type="match status" value="1"/>
</dbReference>
<gene>
    <name evidence="1" type="ORF">GGR06_003119</name>
</gene>
<dbReference type="RefSeq" id="WP_044162678.1">
    <property type="nucleotide sequence ID" value="NZ_JACIER010000014.1"/>
</dbReference>
<sequence length="585" mass="65605">MEQLRTAIYFLTYAWIILLASCDRNKESEATDSGGYINLQLRTSSTGINEDVLRGEDRVTEVRMMAFDVKGGVVYNAMLNFPNGLSQKCEAVKFPPGIYDFHFIANESVYPGLTSALAAVSQAIQLQSDPILNALQYDPDFHPDASTVLGRFLMSASYKGIRVFSGGTQDDPQLLLLPTAEVELIRSLAKVEVVFRKKTAGSTIPAEKYILSVQARNTAANSSVPAVDRYYTGPVSTSNNVNPSGLNYSNDSIGTITFYVPEFLNKKGGTVYTELCINNRSFPILTDQARVGLTDQRRNMPLLSDSSVVRNYHYMINAYIDSQGDIFLKTGVEPWTKSSYTYMFQDPGQGIVIPPILPTDSSVVVPTSCGKIEIRSSNEYLQQGLQGAYGDVVNWWDPNVQGPNIIKGKTPYYCEKKYGKEWRIIESCEMMSFLSLFDQTYRIWQSNTWQGINSGLSLYPVAFRRQAQELLEKLTGTDLSGYEPSEIYGGDTSGGVKLGILDQFFTPGDIVVTTRQFPNGWPYPAPPFTGIEDWYPMEVVHQVKGYWYSGYLNYSDPDNYDRVLYQEFQRYSFSSTVTRCVRSVE</sequence>
<reference evidence="1" key="1">
    <citation type="submission" date="2020-08" db="EMBL/GenBank/DDBJ databases">
        <title>Genomic Encyclopedia of Type Strains, Phase IV (KMG-IV): sequencing the most valuable type-strain genomes for metagenomic binning, comparative biology and taxonomic classification.</title>
        <authorList>
            <person name="Goeker M."/>
        </authorList>
    </citation>
    <scope>NUCLEOTIDE SEQUENCE [LARGE SCALE GENOMIC DNA]</scope>
    <source>
        <strain evidence="1">DSM 105720</strain>
    </source>
</reference>
<evidence type="ECO:0008006" key="3">
    <source>
        <dbReference type="Google" id="ProtNLM"/>
    </source>
</evidence>
<protein>
    <recommendedName>
        <fullName evidence="3">Major fimbrial subunit protein N-terminal domain-containing protein</fullName>
    </recommendedName>
</protein>
<evidence type="ECO:0000313" key="1">
    <source>
        <dbReference type="EMBL" id="MBB4045307.1"/>
    </source>
</evidence>
<comment type="caution">
    <text evidence="1">The sequence shown here is derived from an EMBL/GenBank/DDBJ whole genome shotgun (WGS) entry which is preliminary data.</text>
</comment>
<accession>A0A840CYV0</accession>
<name>A0A840CYV0_9BACE</name>
<evidence type="ECO:0000313" key="2">
    <source>
        <dbReference type="Proteomes" id="UP000560658"/>
    </source>
</evidence>